<dbReference type="Proteomes" id="UP000316093">
    <property type="component" value="Chromosome"/>
</dbReference>
<dbReference type="EMBL" id="CP041046">
    <property type="protein sequence ID" value="QDE39320.1"/>
    <property type="molecule type" value="Genomic_DNA"/>
</dbReference>
<keyword evidence="3" id="KW-1185">Reference proteome</keyword>
<evidence type="ECO:0000313" key="3">
    <source>
        <dbReference type="Proteomes" id="UP000316093"/>
    </source>
</evidence>
<keyword evidence="1" id="KW-0472">Membrane</keyword>
<keyword evidence="1" id="KW-0812">Transmembrane</keyword>
<protein>
    <submittedName>
        <fullName evidence="2">Anti-sigma factor</fullName>
    </submittedName>
</protein>
<gene>
    <name evidence="2" type="ORF">FIV34_08955</name>
</gene>
<keyword evidence="1" id="KW-1133">Transmembrane helix</keyword>
<dbReference type="Gene3D" id="1.10.10.1320">
    <property type="entry name" value="Anti-sigma factor, zinc-finger domain"/>
    <property type="match status" value="1"/>
</dbReference>
<dbReference type="AlphaFoldDB" id="A0A4Y5Z1X4"/>
<accession>A0A4Y5Z1X4</accession>
<feature type="transmembrane region" description="Helical" evidence="1">
    <location>
        <begin position="82"/>
        <end position="102"/>
    </location>
</feature>
<proteinExistence type="predicted"/>
<dbReference type="RefSeq" id="WP_139981727.1">
    <property type="nucleotide sequence ID" value="NZ_CP041046.1"/>
</dbReference>
<dbReference type="OrthoDB" id="9152892at2"/>
<sequence length="249" mass="27218">MNTIPPSEHDIHAYVDGHLDEPRRSHVERHLARDAERADEVQAWRQDAQQLRALLVGDLGPVPDLDPVFVRGRMHERRVRRLSMAAGFVICLSVGALFGWTVRGMGKGSVEPMADAMQAYRLLVVDHGLGLDITTPNENDLRAWLNGRVGADVRLPDLADAGFRPMGGRLFATDQGPAAMVLYDDGNGHTVSFYVRPPGAARHLLPRGEREDSGLLANYWSSGGHNYAVVALADSAGRAATRKMIGKSI</sequence>
<evidence type="ECO:0000256" key="1">
    <source>
        <dbReference type="SAM" id="Phobius"/>
    </source>
</evidence>
<dbReference type="KEGG" id="lpy:FIV34_08955"/>
<reference evidence="2 3" key="1">
    <citation type="submission" date="2019-06" db="EMBL/GenBank/DDBJ databases">
        <title>A complete genome sequence for Luteibacter pinisoli MAH-14.</title>
        <authorList>
            <person name="Baltrus D.A."/>
        </authorList>
    </citation>
    <scope>NUCLEOTIDE SEQUENCE [LARGE SCALE GENOMIC DNA]</scope>
    <source>
        <strain evidence="2 3">MAH-14</strain>
    </source>
</reference>
<name>A0A4Y5Z1X4_9GAMM</name>
<evidence type="ECO:0000313" key="2">
    <source>
        <dbReference type="EMBL" id="QDE39320.1"/>
    </source>
</evidence>
<organism evidence="2 3">
    <name type="scientific">Luteibacter pinisoli</name>
    <dbReference type="NCBI Taxonomy" id="2589080"/>
    <lineage>
        <taxon>Bacteria</taxon>
        <taxon>Pseudomonadati</taxon>
        <taxon>Pseudomonadota</taxon>
        <taxon>Gammaproteobacteria</taxon>
        <taxon>Lysobacterales</taxon>
        <taxon>Rhodanobacteraceae</taxon>
        <taxon>Luteibacter</taxon>
    </lineage>
</organism>
<dbReference type="InterPro" id="IPR041916">
    <property type="entry name" value="Anti_sigma_zinc_sf"/>
</dbReference>